<gene>
    <name evidence="3" type="ORF">g.2224</name>
</gene>
<feature type="chain" id="PRO_5015429459" evidence="2">
    <location>
        <begin position="19"/>
        <end position="328"/>
    </location>
</feature>
<name>A0A2S2QUM0_9HEMI</name>
<feature type="compositionally biased region" description="Polar residues" evidence="1">
    <location>
        <begin position="83"/>
        <end position="99"/>
    </location>
</feature>
<keyword evidence="2" id="KW-0732">Signal</keyword>
<dbReference type="EMBL" id="GGMS01012232">
    <property type="protein sequence ID" value="MBY81435.1"/>
    <property type="molecule type" value="Transcribed_RNA"/>
</dbReference>
<evidence type="ECO:0000313" key="3">
    <source>
        <dbReference type="EMBL" id="MBY81435.1"/>
    </source>
</evidence>
<evidence type="ECO:0000256" key="2">
    <source>
        <dbReference type="SAM" id="SignalP"/>
    </source>
</evidence>
<sequence length="328" mass="36946">MLALNVWLAASVTLWAGAIRVKNTDDELTFLYNVVKYDEYWMRYLDVEVKIDPSMVSFAAGNVLQDLNLVQPVHVTHRPVPMTPNTERVDTSSLPTSSDEGPKNDGGSGVVSAKALRLIVDVVTKHNKESDAINFGMAVMTSGIKCKVLPYILIQLKVIEHTAGQEDAESVLRPKIIWKNLVQYIDKMAKLKDSLHTAAELYHKWSIMTGQTFLATPEPITGTTGDVKPFKELLQSTLDESCLVNTVDEIEATFNFDPEIENWTSPDGPKAIFNKCQKQLQELFYGLPFTTMDLTLWSDYLNNPEILEVHEEHEVHEVLESDNAFYLQ</sequence>
<proteinExistence type="predicted"/>
<organism evidence="3">
    <name type="scientific">Sipha flava</name>
    <name type="common">yellow sugarcane aphid</name>
    <dbReference type="NCBI Taxonomy" id="143950"/>
    <lineage>
        <taxon>Eukaryota</taxon>
        <taxon>Metazoa</taxon>
        <taxon>Ecdysozoa</taxon>
        <taxon>Arthropoda</taxon>
        <taxon>Hexapoda</taxon>
        <taxon>Insecta</taxon>
        <taxon>Pterygota</taxon>
        <taxon>Neoptera</taxon>
        <taxon>Paraneoptera</taxon>
        <taxon>Hemiptera</taxon>
        <taxon>Sternorrhyncha</taxon>
        <taxon>Aphidomorpha</taxon>
        <taxon>Aphidoidea</taxon>
        <taxon>Aphididae</taxon>
        <taxon>Sipha</taxon>
    </lineage>
</organism>
<accession>A0A2S2QUM0</accession>
<evidence type="ECO:0000256" key="1">
    <source>
        <dbReference type="SAM" id="MobiDB-lite"/>
    </source>
</evidence>
<feature type="signal peptide" evidence="2">
    <location>
        <begin position="1"/>
        <end position="18"/>
    </location>
</feature>
<dbReference type="AlphaFoldDB" id="A0A2S2QUM0"/>
<feature type="region of interest" description="Disordered" evidence="1">
    <location>
        <begin position="78"/>
        <end position="109"/>
    </location>
</feature>
<protein>
    <submittedName>
        <fullName evidence="3">Uncharacterized protein</fullName>
    </submittedName>
</protein>
<reference evidence="3" key="1">
    <citation type="submission" date="2018-04" db="EMBL/GenBank/DDBJ databases">
        <title>Transcriptome assembly of Sipha flava.</title>
        <authorList>
            <person name="Scully E.D."/>
            <person name="Geib S.M."/>
            <person name="Palmer N.A."/>
            <person name="Koch K."/>
            <person name="Bradshaw J."/>
            <person name="Heng-Moss T."/>
            <person name="Sarath G."/>
        </authorList>
    </citation>
    <scope>NUCLEOTIDE SEQUENCE</scope>
</reference>